<evidence type="ECO:0000313" key="1">
    <source>
        <dbReference type="EMBL" id="KAJ9101911.1"/>
    </source>
</evidence>
<evidence type="ECO:0000313" key="2">
    <source>
        <dbReference type="Proteomes" id="UP001241377"/>
    </source>
</evidence>
<proteinExistence type="predicted"/>
<accession>A0ACC2VSZ5</accession>
<keyword evidence="2" id="KW-1185">Reference proteome</keyword>
<dbReference type="EMBL" id="JASBWR010000055">
    <property type="protein sequence ID" value="KAJ9101911.1"/>
    <property type="molecule type" value="Genomic_DNA"/>
</dbReference>
<name>A0ACC2VSZ5_9TREE</name>
<reference evidence="1" key="1">
    <citation type="submission" date="2023-04" db="EMBL/GenBank/DDBJ databases">
        <title>Draft Genome sequencing of Naganishia species isolated from polar environments using Oxford Nanopore Technology.</title>
        <authorList>
            <person name="Leo P."/>
            <person name="Venkateswaran K."/>
        </authorList>
    </citation>
    <scope>NUCLEOTIDE SEQUENCE</scope>
    <source>
        <strain evidence="1">MNA-CCFEE 5261</strain>
    </source>
</reference>
<comment type="caution">
    <text evidence="1">The sequence shown here is derived from an EMBL/GenBank/DDBJ whole genome shotgun (WGS) entry which is preliminary data.</text>
</comment>
<dbReference type="Proteomes" id="UP001241377">
    <property type="component" value="Unassembled WGS sequence"/>
</dbReference>
<sequence length="808" mass="90988">MSTLAYIATPPPTPHQLAIAHLASRLFPPRDVEPVEIDAWFNKNARYYHAMLRLVSREALFDVQPSSFRDLMAKVTEITALAKPVEGRCKFLHLAPQKTLTRMPEIWADLQTAFELMEHIPDVYYEREDEAYVSPLGTFLRKVYLGYKTLSFQQTDILREQVLEWCSPPSSTVELANVETQAHTDNNGTSQRPLQGIQADLVKPNLQEDQQLSQNSSGFVNQNSSQMMNLAADTQASMPAEGFTRPEHNPTKRRKLVNKFTELDDTLDTRVRMFKDYQLACVRGDYSLALHSLDRFYNYRFPGHDKKLHQHALLNLASFHYNTGGLETARHILHEAIKVARTEGDQQCLLHCVSLSRRIEAETTVPVSSVLIEGLPPHAADVGSESEVVPPIDELWNIKRRLDLGETLPHAYSRIWMAAAREESIKKTKRNYQANRLRVQQPQPSGQAVSDLHMPDTLLAGMDVIHSVQASLWHMFGSTVLGDLHERLSLRTMQSPSQQLLLSISVGRAQRYTDALAVLLDERICRNLSIVEYHRWVHEIWSLVELIVKRCGVDDMLDTCKHFQLPIAAYRQLGAGGPLRLIPDPSQKLVFDAFRRDADQPDKRTTDKLASHLDAAESASIDRGVQINFAHPSQTGNSDDSSLITIAMREVEGIWDKILASEDDELIFSGAYVLGSAKLKQEPDVATEFAKLALIHAMRLGHQKRIASSAKILALAFHITGRQKQRDIVASFWSLVHKAKSEEDWHESKSHNMLMTEILSGLSNESQLGTSRLLTHELNALRQSVSLLPEIIARVGVAVSSGQTSVYQ</sequence>
<organism evidence="1 2">
    <name type="scientific">Naganishia cerealis</name>
    <dbReference type="NCBI Taxonomy" id="610337"/>
    <lineage>
        <taxon>Eukaryota</taxon>
        <taxon>Fungi</taxon>
        <taxon>Dikarya</taxon>
        <taxon>Basidiomycota</taxon>
        <taxon>Agaricomycotina</taxon>
        <taxon>Tremellomycetes</taxon>
        <taxon>Filobasidiales</taxon>
        <taxon>Filobasidiaceae</taxon>
        <taxon>Naganishia</taxon>
    </lineage>
</organism>
<gene>
    <name evidence="1" type="ORF">QFC19_004992</name>
</gene>
<protein>
    <submittedName>
        <fullName evidence="1">Uncharacterized protein</fullName>
    </submittedName>
</protein>